<keyword evidence="2" id="KW-1185">Reference proteome</keyword>
<protein>
    <submittedName>
        <fullName evidence="1">Uncharacterized protein</fullName>
    </submittedName>
</protein>
<dbReference type="AlphaFoldDB" id="A0A0P1A5R5"/>
<sequence length="65" mass="7348">MEVFCGWVRHASREPPLLTISLLQATPTTPMIGALPATIVYKDIFLRLRRPKRLKLTQHMSSSTA</sequence>
<dbReference type="RefSeq" id="XP_036262981.1">
    <property type="nucleotide sequence ID" value="XM_036407558.1"/>
</dbReference>
<proteinExistence type="predicted"/>
<name>A0A0P1A5R5_PLAHL</name>
<accession>A0A0P1A5R5</accession>
<evidence type="ECO:0000313" key="2">
    <source>
        <dbReference type="Proteomes" id="UP000054928"/>
    </source>
</evidence>
<dbReference type="Proteomes" id="UP000054928">
    <property type="component" value="Unassembled WGS sequence"/>
</dbReference>
<reference evidence="2" key="1">
    <citation type="submission" date="2014-09" db="EMBL/GenBank/DDBJ databases">
        <authorList>
            <person name="Sharma Rahul"/>
            <person name="Thines Marco"/>
        </authorList>
    </citation>
    <scope>NUCLEOTIDE SEQUENCE [LARGE SCALE GENOMIC DNA]</scope>
</reference>
<evidence type="ECO:0000313" key="1">
    <source>
        <dbReference type="EMBL" id="CEG35874.1"/>
    </source>
</evidence>
<dbReference type="EMBL" id="CCYD01000109">
    <property type="protein sequence ID" value="CEG35874.1"/>
    <property type="molecule type" value="Genomic_DNA"/>
</dbReference>
<dbReference type="GeneID" id="59052737"/>
<organism evidence="1 2">
    <name type="scientific">Plasmopara halstedii</name>
    <name type="common">Downy mildew of sunflower</name>
    <dbReference type="NCBI Taxonomy" id="4781"/>
    <lineage>
        <taxon>Eukaryota</taxon>
        <taxon>Sar</taxon>
        <taxon>Stramenopiles</taxon>
        <taxon>Oomycota</taxon>
        <taxon>Peronosporomycetes</taxon>
        <taxon>Peronosporales</taxon>
        <taxon>Peronosporaceae</taxon>
        <taxon>Plasmopara</taxon>
    </lineage>
</organism>